<dbReference type="EnsemblPlants" id="Zm00001eb268380_T001">
    <property type="protein sequence ID" value="Zm00001eb268380_P001"/>
    <property type="gene ID" value="Zm00001eb268380"/>
</dbReference>
<feature type="region of interest" description="Disordered" evidence="1">
    <location>
        <begin position="91"/>
        <end position="127"/>
    </location>
</feature>
<name>A0A804PSS2_MAIZE</name>
<accession>A0A804PSS2</accession>
<dbReference type="AlphaFoldDB" id="A0A804PSS2"/>
<reference evidence="2" key="2">
    <citation type="submission" date="2019-07" db="EMBL/GenBank/DDBJ databases">
        <authorList>
            <person name="Seetharam A."/>
            <person name="Woodhouse M."/>
            <person name="Cannon E."/>
        </authorList>
    </citation>
    <scope>NUCLEOTIDE SEQUENCE [LARGE SCALE GENOMIC DNA]</scope>
    <source>
        <strain evidence="2">cv. B73</strain>
    </source>
</reference>
<feature type="region of interest" description="Disordered" evidence="1">
    <location>
        <begin position="16"/>
        <end position="35"/>
    </location>
</feature>
<protein>
    <submittedName>
        <fullName evidence="2">Uncharacterized protein</fullName>
    </submittedName>
</protein>
<keyword evidence="3" id="KW-1185">Reference proteome</keyword>
<evidence type="ECO:0000313" key="2">
    <source>
        <dbReference type="EnsemblPlants" id="Zm00001eb268380_P001"/>
    </source>
</evidence>
<dbReference type="Proteomes" id="UP000007305">
    <property type="component" value="Chromosome 6"/>
</dbReference>
<dbReference type="Gramene" id="Zm00001eb268380_T001">
    <property type="protein sequence ID" value="Zm00001eb268380_P001"/>
    <property type="gene ID" value="Zm00001eb268380"/>
</dbReference>
<reference evidence="2" key="3">
    <citation type="submission" date="2021-05" db="UniProtKB">
        <authorList>
            <consortium name="EnsemblPlants"/>
        </authorList>
    </citation>
    <scope>IDENTIFICATION</scope>
    <source>
        <strain evidence="2">cv. B73</strain>
    </source>
</reference>
<proteinExistence type="predicted"/>
<sequence>MAGPLPQCSAPLCADPRLYSGQQQPSALPARPPGERLQQGAVFSSAQGAPSLSWPPISPSMAWLSLLLAPCAHIFQKSSPMAEVVAPSAPPSLARLTSGRRPAQRPSPPRLPHPSTQAAPFPAPSSVHSGEPLLAVLRDARRLFDKVRSKPCVAAALPFVLHSPCRLSSLSCSLRSPIRDAVETRGEKPPLPLLLLYFFVCSIKC</sequence>
<dbReference type="InParanoid" id="A0A804PSS2"/>
<evidence type="ECO:0000256" key="1">
    <source>
        <dbReference type="SAM" id="MobiDB-lite"/>
    </source>
</evidence>
<evidence type="ECO:0000313" key="3">
    <source>
        <dbReference type="Proteomes" id="UP000007305"/>
    </source>
</evidence>
<reference evidence="3" key="1">
    <citation type="journal article" date="2009" name="Science">
        <title>The B73 maize genome: complexity, diversity, and dynamics.</title>
        <authorList>
            <person name="Schnable P.S."/>
            <person name="Ware D."/>
            <person name="Fulton R.S."/>
            <person name="Stein J.C."/>
            <person name="Wei F."/>
            <person name="Pasternak S."/>
            <person name="Liang C."/>
            <person name="Zhang J."/>
            <person name="Fulton L."/>
            <person name="Graves T.A."/>
            <person name="Minx P."/>
            <person name="Reily A.D."/>
            <person name="Courtney L."/>
            <person name="Kruchowski S.S."/>
            <person name="Tomlinson C."/>
            <person name="Strong C."/>
            <person name="Delehaunty K."/>
            <person name="Fronick C."/>
            <person name="Courtney B."/>
            <person name="Rock S.M."/>
            <person name="Belter E."/>
            <person name="Du F."/>
            <person name="Kim K."/>
            <person name="Abbott R.M."/>
            <person name="Cotton M."/>
            <person name="Levy A."/>
            <person name="Marchetto P."/>
            <person name="Ochoa K."/>
            <person name="Jackson S.M."/>
            <person name="Gillam B."/>
            <person name="Chen W."/>
            <person name="Yan L."/>
            <person name="Higginbotham J."/>
            <person name="Cardenas M."/>
            <person name="Waligorski J."/>
            <person name="Applebaum E."/>
            <person name="Phelps L."/>
            <person name="Falcone J."/>
            <person name="Kanchi K."/>
            <person name="Thane T."/>
            <person name="Scimone A."/>
            <person name="Thane N."/>
            <person name="Henke J."/>
            <person name="Wang T."/>
            <person name="Ruppert J."/>
            <person name="Shah N."/>
            <person name="Rotter K."/>
            <person name="Hodges J."/>
            <person name="Ingenthron E."/>
            <person name="Cordes M."/>
            <person name="Kohlberg S."/>
            <person name="Sgro J."/>
            <person name="Delgado B."/>
            <person name="Mead K."/>
            <person name="Chinwalla A."/>
            <person name="Leonard S."/>
            <person name="Crouse K."/>
            <person name="Collura K."/>
            <person name="Kudrna D."/>
            <person name="Currie J."/>
            <person name="He R."/>
            <person name="Angelova A."/>
            <person name="Rajasekar S."/>
            <person name="Mueller T."/>
            <person name="Lomeli R."/>
            <person name="Scara G."/>
            <person name="Ko A."/>
            <person name="Delaney K."/>
            <person name="Wissotski M."/>
            <person name="Lopez G."/>
            <person name="Campos D."/>
            <person name="Braidotti M."/>
            <person name="Ashley E."/>
            <person name="Golser W."/>
            <person name="Kim H."/>
            <person name="Lee S."/>
            <person name="Lin J."/>
            <person name="Dujmic Z."/>
            <person name="Kim W."/>
            <person name="Talag J."/>
            <person name="Zuccolo A."/>
            <person name="Fan C."/>
            <person name="Sebastian A."/>
            <person name="Kramer M."/>
            <person name="Spiegel L."/>
            <person name="Nascimento L."/>
            <person name="Zutavern T."/>
            <person name="Miller B."/>
            <person name="Ambroise C."/>
            <person name="Muller S."/>
            <person name="Spooner W."/>
            <person name="Narechania A."/>
            <person name="Ren L."/>
            <person name="Wei S."/>
            <person name="Kumari S."/>
            <person name="Faga B."/>
            <person name="Levy M.J."/>
            <person name="McMahan L."/>
            <person name="Van Buren P."/>
            <person name="Vaughn M.W."/>
            <person name="Ying K."/>
            <person name="Yeh C.-T."/>
            <person name="Emrich S.J."/>
            <person name="Jia Y."/>
            <person name="Kalyanaraman A."/>
            <person name="Hsia A.-P."/>
            <person name="Barbazuk W.B."/>
            <person name="Baucom R.S."/>
            <person name="Brutnell T.P."/>
            <person name="Carpita N.C."/>
            <person name="Chaparro C."/>
            <person name="Chia J.-M."/>
            <person name="Deragon J.-M."/>
            <person name="Estill J.C."/>
            <person name="Fu Y."/>
            <person name="Jeddeloh J.A."/>
            <person name="Han Y."/>
            <person name="Lee H."/>
            <person name="Li P."/>
            <person name="Lisch D.R."/>
            <person name="Liu S."/>
            <person name="Liu Z."/>
            <person name="Nagel D.H."/>
            <person name="McCann M.C."/>
            <person name="SanMiguel P."/>
            <person name="Myers A.M."/>
            <person name="Nettleton D."/>
            <person name="Nguyen J."/>
            <person name="Penning B.W."/>
            <person name="Ponnala L."/>
            <person name="Schneider K.L."/>
            <person name="Schwartz D.C."/>
            <person name="Sharma A."/>
            <person name="Soderlund C."/>
            <person name="Springer N.M."/>
            <person name="Sun Q."/>
            <person name="Wang H."/>
            <person name="Waterman M."/>
            <person name="Westerman R."/>
            <person name="Wolfgruber T.K."/>
            <person name="Yang L."/>
            <person name="Yu Y."/>
            <person name="Zhang L."/>
            <person name="Zhou S."/>
            <person name="Zhu Q."/>
            <person name="Bennetzen J.L."/>
            <person name="Dawe R.K."/>
            <person name="Jiang J."/>
            <person name="Jiang N."/>
            <person name="Presting G.G."/>
            <person name="Wessler S.R."/>
            <person name="Aluru S."/>
            <person name="Martienssen R.A."/>
            <person name="Clifton S.W."/>
            <person name="McCombie W.R."/>
            <person name="Wing R.A."/>
            <person name="Wilson R.K."/>
        </authorList>
    </citation>
    <scope>NUCLEOTIDE SEQUENCE [LARGE SCALE GENOMIC DNA]</scope>
    <source>
        <strain evidence="3">cv. B73</strain>
    </source>
</reference>
<organism evidence="2 3">
    <name type="scientific">Zea mays</name>
    <name type="common">Maize</name>
    <dbReference type="NCBI Taxonomy" id="4577"/>
    <lineage>
        <taxon>Eukaryota</taxon>
        <taxon>Viridiplantae</taxon>
        <taxon>Streptophyta</taxon>
        <taxon>Embryophyta</taxon>
        <taxon>Tracheophyta</taxon>
        <taxon>Spermatophyta</taxon>
        <taxon>Magnoliopsida</taxon>
        <taxon>Liliopsida</taxon>
        <taxon>Poales</taxon>
        <taxon>Poaceae</taxon>
        <taxon>PACMAD clade</taxon>
        <taxon>Panicoideae</taxon>
        <taxon>Andropogonodae</taxon>
        <taxon>Andropogoneae</taxon>
        <taxon>Tripsacinae</taxon>
        <taxon>Zea</taxon>
    </lineage>
</organism>